<keyword evidence="12" id="KW-0150">Chloroplast</keyword>
<evidence type="ECO:0000256" key="3">
    <source>
        <dbReference type="ARBA" id="ARBA00022598"/>
    </source>
</evidence>
<dbReference type="InterPro" id="IPR036690">
    <property type="entry name" value="Fdx_antiC-bd_sf"/>
</dbReference>
<evidence type="ECO:0000256" key="7">
    <source>
        <dbReference type="ARBA" id="ARBA00022842"/>
    </source>
</evidence>
<keyword evidence="8" id="KW-0648">Protein biosynthesis</keyword>
<comment type="cofactor">
    <cofactor evidence="1">
        <name>Mg(2+)</name>
        <dbReference type="ChEBI" id="CHEBI:18420"/>
    </cofactor>
</comment>
<keyword evidence="12" id="KW-0934">Plastid</keyword>
<dbReference type="InterPro" id="IPR005147">
    <property type="entry name" value="tRNA_synthase_B5-dom"/>
</dbReference>
<dbReference type="Pfam" id="PF03147">
    <property type="entry name" value="FDX-ACB"/>
    <property type="match status" value="1"/>
</dbReference>
<dbReference type="GO" id="GO:0004826">
    <property type="term" value="F:phenylalanine-tRNA ligase activity"/>
    <property type="evidence" value="ECO:0007669"/>
    <property type="project" value="UniProtKB-EC"/>
</dbReference>
<proteinExistence type="predicted"/>
<protein>
    <recommendedName>
        <fullName evidence="2">phenylalanine--tRNA ligase</fullName>
        <ecNumber evidence="2">6.1.1.20</ecNumber>
    </recommendedName>
</protein>
<organism evidence="12">
    <name type="scientific">Palisada sp</name>
    <dbReference type="NCBI Taxonomy" id="1955416"/>
    <lineage>
        <taxon>Eukaryota</taxon>
        <taxon>Rhodophyta</taxon>
        <taxon>Florideophyceae</taxon>
        <taxon>Rhodymeniophycidae</taxon>
        <taxon>Ceramiales</taxon>
        <taxon>Rhodomelaceae</taxon>
        <taxon>Laurencieae</taxon>
        <taxon>Palisada</taxon>
    </lineage>
</organism>
<keyword evidence="3 12" id="KW-0436">Ligase</keyword>
<dbReference type="PROSITE" id="PS51447">
    <property type="entry name" value="FDX_ACB"/>
    <property type="match status" value="1"/>
</dbReference>
<dbReference type="InterPro" id="IPR045060">
    <property type="entry name" value="Phe-tRNA-ligase_IIc_bsu"/>
</dbReference>
<evidence type="ECO:0000259" key="11">
    <source>
        <dbReference type="PROSITE" id="PS51483"/>
    </source>
</evidence>
<dbReference type="InterPro" id="IPR041616">
    <property type="entry name" value="PheRS_beta_core"/>
</dbReference>
<evidence type="ECO:0000259" key="10">
    <source>
        <dbReference type="PROSITE" id="PS51447"/>
    </source>
</evidence>
<accession>A0A1Z1MSW5</accession>
<keyword evidence="7" id="KW-0460">Magnesium</keyword>
<dbReference type="SMART" id="SM00874">
    <property type="entry name" value="B5"/>
    <property type="match status" value="1"/>
</dbReference>
<name>A0A1Z1MSW5_9FLOR</name>
<evidence type="ECO:0000256" key="6">
    <source>
        <dbReference type="ARBA" id="ARBA00022840"/>
    </source>
</evidence>
<feature type="domain" description="B5" evidence="11">
    <location>
        <begin position="245"/>
        <end position="330"/>
    </location>
</feature>
<dbReference type="GO" id="GO:0006432">
    <property type="term" value="P:phenylalanyl-tRNA aminoacylation"/>
    <property type="evidence" value="ECO:0007669"/>
    <property type="project" value="InterPro"/>
</dbReference>
<dbReference type="Gene3D" id="3.30.56.10">
    <property type="match status" value="2"/>
</dbReference>
<gene>
    <name evidence="12" type="primary">syfB</name>
</gene>
<dbReference type="Gene3D" id="3.30.930.10">
    <property type="entry name" value="Bira Bifunctional Protein, Domain 2"/>
    <property type="match status" value="1"/>
</dbReference>
<dbReference type="GO" id="GO:0003723">
    <property type="term" value="F:RNA binding"/>
    <property type="evidence" value="ECO:0007669"/>
    <property type="project" value="InterPro"/>
</dbReference>
<keyword evidence="6" id="KW-0067">ATP-binding</keyword>
<dbReference type="PANTHER" id="PTHR10947:SF0">
    <property type="entry name" value="PHENYLALANINE--TRNA LIGASE BETA SUBUNIT"/>
    <property type="match status" value="1"/>
</dbReference>
<keyword evidence="9" id="KW-0030">Aminoacyl-tRNA synthetase</keyword>
<dbReference type="SUPFAM" id="SSF54991">
    <property type="entry name" value="Anticodon-binding domain of PheRS"/>
    <property type="match status" value="1"/>
</dbReference>
<reference evidence="12" key="1">
    <citation type="journal article" date="2017" name="J. Phycol.">
        <title>Analysis of chloroplast genomes and a supermatrix inform reclassification of the Rhodomelaceae (Rhodophyta).</title>
        <authorList>
            <person name="Diaz-Tapia P."/>
            <person name="Maggs C.A."/>
            <person name="West J.A."/>
            <person name="Verbruggen H."/>
        </authorList>
    </citation>
    <scope>NUCLEOTIDE SEQUENCE</scope>
    <source>
        <strain evidence="12">PD1686</strain>
    </source>
</reference>
<evidence type="ECO:0000313" key="12">
    <source>
        <dbReference type="EMBL" id="ARW68804.1"/>
    </source>
</evidence>
<dbReference type="PROSITE" id="PS51483">
    <property type="entry name" value="B5"/>
    <property type="match status" value="1"/>
</dbReference>
<dbReference type="InterPro" id="IPR005121">
    <property type="entry name" value="Fdx_antiC-bd"/>
</dbReference>
<evidence type="ECO:0000256" key="2">
    <source>
        <dbReference type="ARBA" id="ARBA00012814"/>
    </source>
</evidence>
<dbReference type="AlphaFoldDB" id="A0A1Z1MSW5"/>
<dbReference type="SUPFAM" id="SSF55681">
    <property type="entry name" value="Class II aaRS and biotin synthetases"/>
    <property type="match status" value="1"/>
</dbReference>
<dbReference type="SUPFAM" id="SSF46955">
    <property type="entry name" value="Putative DNA-binding domain"/>
    <property type="match status" value="2"/>
</dbReference>
<evidence type="ECO:0000256" key="9">
    <source>
        <dbReference type="ARBA" id="ARBA00023146"/>
    </source>
</evidence>
<evidence type="ECO:0000256" key="8">
    <source>
        <dbReference type="ARBA" id="ARBA00022917"/>
    </source>
</evidence>
<dbReference type="EC" id="6.1.1.20" evidence="2"/>
<dbReference type="GO" id="GO:0000287">
    <property type="term" value="F:magnesium ion binding"/>
    <property type="evidence" value="ECO:0007669"/>
    <property type="project" value="InterPro"/>
</dbReference>
<dbReference type="Gene3D" id="3.30.70.380">
    <property type="entry name" value="Ferrodoxin-fold anticodon-binding domain"/>
    <property type="match status" value="1"/>
</dbReference>
<geneLocation type="chloroplast" evidence="12"/>
<dbReference type="GO" id="GO:0009328">
    <property type="term" value="C:phenylalanine-tRNA ligase complex"/>
    <property type="evidence" value="ECO:0007669"/>
    <property type="project" value="TreeGrafter"/>
</dbReference>
<dbReference type="PANTHER" id="PTHR10947">
    <property type="entry name" value="PHENYLALANYL-TRNA SYNTHETASE BETA CHAIN AND LEUCINE-RICH REPEAT-CONTAINING PROTEIN 47"/>
    <property type="match status" value="1"/>
</dbReference>
<evidence type="ECO:0000256" key="4">
    <source>
        <dbReference type="ARBA" id="ARBA00022723"/>
    </source>
</evidence>
<keyword evidence="4" id="KW-0479">Metal-binding</keyword>
<dbReference type="InterPro" id="IPR045864">
    <property type="entry name" value="aa-tRNA-synth_II/BPL/LPL"/>
</dbReference>
<feature type="domain" description="FDX-ACB" evidence="10">
    <location>
        <begin position="567"/>
        <end position="656"/>
    </location>
</feature>
<dbReference type="Pfam" id="PF17759">
    <property type="entry name" value="tRNA_synthFbeta"/>
    <property type="match status" value="1"/>
</dbReference>
<sequence length="656" mass="77444">MKFSWKLINIFINLQDIQLDKFEEQLTLSGIEIEDINHVEDIKDNVFQLSLTTNRKEIFSILSLAKEVGIVLNKGLKVFPINFFTTRTERKIPTKDNYNKQIIYRSINKISNIQIKETPYWLNYYLKVHDIKQTDTISNIQKYIQLKWGIIFDIIETNKLTNINNLLSIEIDRLKLESLKLENNKNRSKLIIFQSKNSVDKQDSNSFNDYEEYYLNACIDATKLISTLTGCIHGKVYHQYNDKQSNYKKIIINRNEINTILGKTNSKTFNQLPNKNILLILKRSNLYPQYNKFLQTFTVKVPNSRRHDLQRKIDIIEEIGRINGFNNFFDKIPSNKNKGITSNLSITIKIIRNTLRQLGFHEVINCCLINNNSSKDNKDVTIYNPITQEQPHIRSSITQSLIENYQNNIKQNNNTVTIFEIGKTFQKNKQNSYIENISIGGLIHNKHFTRNNWSDTPKYPNFFQVKGIIETILEQLKTKATFKKICNHESINYTKKLEKLFDSENKIGIYNMQTEEFIGILGEINPKYKKELNTNKYKIYIFEINIEKLHTTIELSNHLKYVLKPYSNYPSVTRDISIKIKKENNLREIEYFFLENKNPLIESIEIFNEYFNQKYKYKSIGIRITYRSPDKTLNYKDIENIDNQVNKILSNFESKT</sequence>
<keyword evidence="5" id="KW-0547">Nucleotide-binding</keyword>
<dbReference type="Pfam" id="PF03484">
    <property type="entry name" value="B5"/>
    <property type="match status" value="1"/>
</dbReference>
<dbReference type="GO" id="GO:0005524">
    <property type="term" value="F:ATP binding"/>
    <property type="evidence" value="ECO:0007669"/>
    <property type="project" value="UniProtKB-KW"/>
</dbReference>
<evidence type="ECO:0000256" key="1">
    <source>
        <dbReference type="ARBA" id="ARBA00001946"/>
    </source>
</evidence>
<evidence type="ECO:0000256" key="5">
    <source>
        <dbReference type="ARBA" id="ARBA00022741"/>
    </source>
</evidence>
<dbReference type="EMBL" id="MF101453">
    <property type="protein sequence ID" value="ARW68804.1"/>
    <property type="molecule type" value="Genomic_DNA"/>
</dbReference>
<dbReference type="SMART" id="SM00896">
    <property type="entry name" value="FDX-ACB"/>
    <property type="match status" value="1"/>
</dbReference>
<dbReference type="InterPro" id="IPR009061">
    <property type="entry name" value="DNA-bd_dom_put_sf"/>
</dbReference>